<feature type="transmembrane region" description="Helical" evidence="6">
    <location>
        <begin position="218"/>
        <end position="238"/>
    </location>
</feature>
<dbReference type="InterPro" id="IPR005829">
    <property type="entry name" value="Sugar_transporter_CS"/>
</dbReference>
<feature type="transmembrane region" description="Helical" evidence="6">
    <location>
        <begin position="545"/>
        <end position="565"/>
    </location>
</feature>
<feature type="transmembrane region" description="Helical" evidence="6">
    <location>
        <begin position="331"/>
        <end position="350"/>
    </location>
</feature>
<evidence type="ECO:0000256" key="3">
    <source>
        <dbReference type="ARBA" id="ARBA00022692"/>
    </source>
</evidence>
<reference evidence="9" key="1">
    <citation type="journal article" date="2015" name="Genome Announc.">
        <title>Draft genome sequence of Talaromyces cellulolyticus strain Y-94, a source of lignocellulosic biomass-degrading enzymes.</title>
        <authorList>
            <person name="Fujii T."/>
            <person name="Koike H."/>
            <person name="Sawayama S."/>
            <person name="Yano S."/>
            <person name="Inoue H."/>
        </authorList>
    </citation>
    <scope>NUCLEOTIDE SEQUENCE [LARGE SCALE GENOMIC DNA]</scope>
    <source>
        <strain evidence="9">Y-94</strain>
    </source>
</reference>
<dbReference type="SUPFAM" id="SSF103473">
    <property type="entry name" value="MFS general substrate transporter"/>
    <property type="match status" value="1"/>
</dbReference>
<comment type="subcellular location">
    <subcellularLocation>
        <location evidence="1">Membrane</location>
        <topology evidence="1">Multi-pass membrane protein</topology>
    </subcellularLocation>
</comment>
<feature type="transmembrane region" description="Helical" evidence="6">
    <location>
        <begin position="453"/>
        <end position="475"/>
    </location>
</feature>
<dbReference type="PANTHER" id="PTHR23501">
    <property type="entry name" value="MAJOR FACILITATOR SUPERFAMILY"/>
    <property type="match status" value="1"/>
</dbReference>
<dbReference type="CDD" id="cd06179">
    <property type="entry name" value="MFS_TRI12_like"/>
    <property type="match status" value="1"/>
</dbReference>
<feature type="domain" description="Major facilitator superfamily (MFS) profile" evidence="7">
    <location>
        <begin position="63"/>
        <end position="569"/>
    </location>
</feature>
<dbReference type="PROSITE" id="PS00216">
    <property type="entry name" value="SUGAR_TRANSPORT_1"/>
    <property type="match status" value="1"/>
</dbReference>
<comment type="caution">
    <text evidence="8">The sequence shown here is derived from an EMBL/GenBank/DDBJ whole genome shotgun (WGS) entry which is preliminary data.</text>
</comment>
<evidence type="ECO:0000256" key="5">
    <source>
        <dbReference type="ARBA" id="ARBA00023136"/>
    </source>
</evidence>
<dbReference type="Proteomes" id="UP000053095">
    <property type="component" value="Unassembled WGS sequence"/>
</dbReference>
<dbReference type="InterPro" id="IPR053791">
    <property type="entry name" value="MFS_Tri12-like"/>
</dbReference>
<dbReference type="PROSITE" id="PS50850">
    <property type="entry name" value="MFS"/>
    <property type="match status" value="1"/>
</dbReference>
<feature type="transmembrane region" description="Helical" evidence="6">
    <location>
        <begin position="187"/>
        <end position="206"/>
    </location>
</feature>
<organism evidence="8 9">
    <name type="scientific">Talaromyces pinophilus</name>
    <name type="common">Penicillium pinophilum</name>
    <dbReference type="NCBI Taxonomy" id="128442"/>
    <lineage>
        <taxon>Eukaryota</taxon>
        <taxon>Fungi</taxon>
        <taxon>Dikarya</taxon>
        <taxon>Ascomycota</taxon>
        <taxon>Pezizomycotina</taxon>
        <taxon>Eurotiomycetes</taxon>
        <taxon>Eurotiomycetidae</taxon>
        <taxon>Eurotiales</taxon>
        <taxon>Trichocomaceae</taxon>
        <taxon>Talaromyces</taxon>
        <taxon>Talaromyces sect. Talaromyces</taxon>
    </lineage>
</organism>
<evidence type="ECO:0000256" key="2">
    <source>
        <dbReference type="ARBA" id="ARBA00022448"/>
    </source>
</evidence>
<dbReference type="Gene3D" id="1.20.1250.20">
    <property type="entry name" value="MFS general substrate transporter like domains"/>
    <property type="match status" value="2"/>
</dbReference>
<feature type="transmembrane region" description="Helical" evidence="6">
    <location>
        <begin position="62"/>
        <end position="81"/>
    </location>
</feature>
<feature type="transmembrane region" description="Helical" evidence="6">
    <location>
        <begin position="370"/>
        <end position="390"/>
    </location>
</feature>
<evidence type="ECO:0000256" key="1">
    <source>
        <dbReference type="ARBA" id="ARBA00004141"/>
    </source>
</evidence>
<dbReference type="InterPro" id="IPR036259">
    <property type="entry name" value="MFS_trans_sf"/>
</dbReference>
<dbReference type="AlphaFoldDB" id="A0A6V8HD76"/>
<evidence type="ECO:0000256" key="4">
    <source>
        <dbReference type="ARBA" id="ARBA00022989"/>
    </source>
</evidence>
<dbReference type="GO" id="GO:0005886">
    <property type="term" value="C:plasma membrane"/>
    <property type="evidence" value="ECO:0007669"/>
    <property type="project" value="TreeGrafter"/>
</dbReference>
<evidence type="ECO:0000259" key="7">
    <source>
        <dbReference type="PROSITE" id="PS50850"/>
    </source>
</evidence>
<feature type="transmembrane region" description="Helical" evidence="6">
    <location>
        <begin position="101"/>
        <end position="119"/>
    </location>
</feature>
<keyword evidence="9" id="KW-1185">Reference proteome</keyword>
<feature type="transmembrane region" description="Helical" evidence="6">
    <location>
        <begin position="155"/>
        <end position="175"/>
    </location>
</feature>
<protein>
    <submittedName>
        <fullName evidence="8">Efflux pump antibiotic resistance protein</fullName>
    </submittedName>
</protein>
<proteinExistence type="predicted"/>
<feature type="transmembrane region" description="Helical" evidence="6">
    <location>
        <begin position="259"/>
        <end position="281"/>
    </location>
</feature>
<feature type="transmembrane region" description="Helical" evidence="6">
    <location>
        <begin position="287"/>
        <end position="310"/>
    </location>
</feature>
<dbReference type="PANTHER" id="PTHR23501:SF195">
    <property type="entry name" value="PEP5"/>
    <property type="match status" value="1"/>
</dbReference>
<dbReference type="Pfam" id="PF06609">
    <property type="entry name" value="TRI12"/>
    <property type="match status" value="1"/>
</dbReference>
<dbReference type="InterPro" id="IPR010573">
    <property type="entry name" value="MFS_Str1/Tri12-like"/>
</dbReference>
<dbReference type="EMBL" id="DF933829">
    <property type="protein sequence ID" value="GAM38355.1"/>
    <property type="molecule type" value="Genomic_DNA"/>
</dbReference>
<feature type="transmembrane region" description="Helical" evidence="6">
    <location>
        <begin position="397"/>
        <end position="415"/>
    </location>
</feature>
<gene>
    <name evidence="8" type="ORF">TCE0_033f09014</name>
</gene>
<keyword evidence="2" id="KW-0813">Transport</keyword>
<feature type="transmembrane region" description="Helical" evidence="6">
    <location>
        <begin position="131"/>
        <end position="149"/>
    </location>
</feature>
<dbReference type="GO" id="GO:0022857">
    <property type="term" value="F:transmembrane transporter activity"/>
    <property type="evidence" value="ECO:0007669"/>
    <property type="project" value="InterPro"/>
</dbReference>
<keyword evidence="4 6" id="KW-1133">Transmembrane helix</keyword>
<keyword evidence="5 6" id="KW-0472">Membrane</keyword>
<accession>A0A6V8HD76</accession>
<dbReference type="InterPro" id="IPR020846">
    <property type="entry name" value="MFS_dom"/>
</dbReference>
<evidence type="ECO:0000256" key="6">
    <source>
        <dbReference type="SAM" id="Phobius"/>
    </source>
</evidence>
<sequence>MGTETIETEFIENAPPADVSPLKTQGKIGEEILDSHIYDDHGNPHHAALDINADGRVSASTWAAVFFLGMTFLPSITFSLSTFVPVATTVALKLQGSTNNVNWLAGGWSVSGSVAFAIAGQLSDYMGRKQVVMTGQVFLLIGHLVGATAQGLNQIIAAMVIIGAGTGTVFVIYASISEILPNKWRPFGIASPEFLLCVVGSFGPVMARKLTQDVTWRWIFIIGEIIGVIATAGTFIFYKPPSRTFQDRTKIQVLSELDYLGIFLYAAGVTLFLLGLGWPGITYPWKSAAVIVPITLGGILFLSTFVWDFWGRVGRPLFPYRLMGRFREFTSLLIINFASGLAHIALANFVPQQIQLVFTSDPTLAGWFNTPAGLGTFIGGFVLGSLAPKLKYFPQQLLVANAIQALGCGLLAIATPDHIPAGLVIQGIANAPFAWTLVLSYTTAGLHVPQRDIGLALGLLGASRYLGGAIGSTLFNTILRARAAKSIPTRVLAAVEPLNFPLSRVGGLIAALTSGNVASLAAYPENVVAAGRLAVRWGYSDALAYVWYASIPFCVIACIACLFVLDPSPYLTNHTAVVTSDTALANKKSETKDTV</sequence>
<feature type="transmembrane region" description="Helical" evidence="6">
    <location>
        <begin position="421"/>
        <end position="441"/>
    </location>
</feature>
<evidence type="ECO:0000313" key="8">
    <source>
        <dbReference type="EMBL" id="GAM38355.1"/>
    </source>
</evidence>
<evidence type="ECO:0000313" key="9">
    <source>
        <dbReference type="Proteomes" id="UP000053095"/>
    </source>
</evidence>
<name>A0A6V8HD76_TALPI</name>
<keyword evidence="3 6" id="KW-0812">Transmembrane</keyword>